<dbReference type="PANTHER" id="PTHR32309:SF13">
    <property type="entry name" value="FERRIC ENTEROBACTIN TRANSPORT PROTEIN FEPE"/>
    <property type="match status" value="1"/>
</dbReference>
<dbReference type="InterPro" id="IPR003856">
    <property type="entry name" value="LPS_length_determ_N"/>
</dbReference>
<keyword evidence="8 17" id="KW-0812">Transmembrane</keyword>
<dbReference type="Pfam" id="PF13614">
    <property type="entry name" value="AAA_31"/>
    <property type="match status" value="1"/>
</dbReference>
<dbReference type="InterPro" id="IPR032807">
    <property type="entry name" value="GNVR"/>
</dbReference>
<dbReference type="Pfam" id="PF02706">
    <property type="entry name" value="Wzz"/>
    <property type="match status" value="1"/>
</dbReference>
<keyword evidence="13 17" id="KW-0472">Membrane</keyword>
<comment type="similarity">
    <text evidence="2">Belongs to the CpsD/CapB family.</text>
</comment>
<proteinExistence type="inferred from homology"/>
<evidence type="ECO:0000256" key="10">
    <source>
        <dbReference type="ARBA" id="ARBA00022777"/>
    </source>
</evidence>
<dbReference type="RefSeq" id="WP_100677530.1">
    <property type="nucleotide sequence ID" value="NZ_NIPO01000001.1"/>
</dbReference>
<evidence type="ECO:0000256" key="7">
    <source>
        <dbReference type="ARBA" id="ARBA00022679"/>
    </source>
</evidence>
<evidence type="ECO:0000256" key="14">
    <source>
        <dbReference type="ARBA" id="ARBA00023137"/>
    </source>
</evidence>
<feature type="coiled-coil region" evidence="16">
    <location>
        <begin position="398"/>
        <end position="428"/>
    </location>
</feature>
<evidence type="ECO:0000256" key="9">
    <source>
        <dbReference type="ARBA" id="ARBA00022741"/>
    </source>
</evidence>
<dbReference type="EC" id="2.7.10.2" evidence="4"/>
<keyword evidence="22" id="KW-1185">Reference proteome</keyword>
<dbReference type="Pfam" id="PF13807">
    <property type="entry name" value="GNVR"/>
    <property type="match status" value="1"/>
</dbReference>
<dbReference type="GO" id="GO:0005524">
    <property type="term" value="F:ATP binding"/>
    <property type="evidence" value="ECO:0007669"/>
    <property type="project" value="UniProtKB-KW"/>
</dbReference>
<evidence type="ECO:0000256" key="15">
    <source>
        <dbReference type="ARBA" id="ARBA00051245"/>
    </source>
</evidence>
<keyword evidence="10" id="KW-0418">Kinase</keyword>
<dbReference type="EMBL" id="NIPO01000001">
    <property type="protein sequence ID" value="PJR03965.1"/>
    <property type="molecule type" value="Genomic_DNA"/>
</dbReference>
<evidence type="ECO:0000256" key="2">
    <source>
        <dbReference type="ARBA" id="ARBA00007316"/>
    </source>
</evidence>
<keyword evidence="11" id="KW-0067">ATP-binding</keyword>
<feature type="transmembrane region" description="Helical" evidence="17">
    <location>
        <begin position="490"/>
        <end position="510"/>
    </location>
</feature>
<dbReference type="GO" id="GO:0005886">
    <property type="term" value="C:plasma membrane"/>
    <property type="evidence" value="ECO:0007669"/>
    <property type="project" value="UniProtKB-SubCell"/>
</dbReference>
<dbReference type="InterPro" id="IPR025669">
    <property type="entry name" value="AAA_dom"/>
</dbReference>
<evidence type="ECO:0000259" key="19">
    <source>
        <dbReference type="Pfam" id="PF13614"/>
    </source>
</evidence>
<evidence type="ECO:0000256" key="16">
    <source>
        <dbReference type="SAM" id="Coils"/>
    </source>
</evidence>
<dbReference type="CDD" id="cd05387">
    <property type="entry name" value="BY-kinase"/>
    <property type="match status" value="1"/>
</dbReference>
<dbReference type="OrthoDB" id="9794577at2"/>
<accession>A0A2M9R5B7</accession>
<keyword evidence="16" id="KW-0175">Coiled coil</keyword>
<evidence type="ECO:0000259" key="18">
    <source>
        <dbReference type="Pfam" id="PF02706"/>
    </source>
</evidence>
<evidence type="ECO:0000256" key="1">
    <source>
        <dbReference type="ARBA" id="ARBA00004429"/>
    </source>
</evidence>
<dbReference type="SUPFAM" id="SSF52540">
    <property type="entry name" value="P-loop containing nucleoside triphosphate hydrolases"/>
    <property type="match status" value="1"/>
</dbReference>
<evidence type="ECO:0000256" key="4">
    <source>
        <dbReference type="ARBA" id="ARBA00011903"/>
    </source>
</evidence>
<gene>
    <name evidence="21" type="ORF">CDL10_05055</name>
</gene>
<keyword evidence="6" id="KW-0997">Cell inner membrane</keyword>
<evidence type="ECO:0000259" key="20">
    <source>
        <dbReference type="Pfam" id="PF13807"/>
    </source>
</evidence>
<feature type="transmembrane region" description="Helical" evidence="17">
    <location>
        <begin position="26"/>
        <end position="44"/>
    </location>
</feature>
<sequence length="779" mass="88351">MDNYSFDNKEENINIKEEIFKYIIHWRWFVLSGFVALVIAFLYLRYAENKYQSQTTILIKDDKSQNNQLMAFSELDIFGGGKVIDNEIEVLKSRTLSEITVDSLDLNISYYTEGNIKKTEIYSETPIKVIDVKGLDSEKFKSQYYSVKFTDKGYHIKSENSGDLGEYQFGQKVKSDSISFAIVRNNLKTTEELKESATIGIDIKSREQTVEDLRNSLSIEPTSKTANVLRLSVILPNSEKGSDYLNHLVAIYNEQSIFEKRIVSKNTADFISNRLDIIAVELGDVEKDVEQYKNINQIADLETEVRLSLQKLNEFQKSVIENEVQIKITQDLINYLKSSEPYDLIPANYAQGNIVVDEINKMIIERDRLLSSPRGATENNPRIVQAGVQITELKANVLNSLNQQLSNLKITRNDLKQKENEINTKIAQTPRQEREFRIIDRQQKVKEALYLYLLQKREETNITMAATELNAKVIDVAIPVTKAVSPKKMIILLAAVILGLLIPFIVIYVINLLDTKIKTRLDIEGKTPIPFLGDVPTSETPNELIDINSRSSSAEAMRIVRTNLEFMLHKQEGKSKTIFLTSTFSGEGKTFVSVNLAATIALSGKRTILVGTDLRNPRISDYIPSPERGVSNYLTNNDASIEDFITKIDKFNDFHVLTAGSIPPNPAELLMSSKVDEMFAYLKANYDYIIVDTAPVSLVTDTLLIAKHADSFIYVIRANKLDKKMLEIPESLHRDSKLPNMSILLNDTDSTKGYGYGYGYGQNIADNRPLWKKLLGIRK</sequence>
<dbReference type="Proteomes" id="UP000231960">
    <property type="component" value="Unassembled WGS sequence"/>
</dbReference>
<evidence type="ECO:0000313" key="21">
    <source>
        <dbReference type="EMBL" id="PJR03965.1"/>
    </source>
</evidence>
<feature type="domain" description="Polysaccharide chain length determinant N-terminal" evidence="18">
    <location>
        <begin position="24"/>
        <end position="103"/>
    </location>
</feature>
<keyword evidence="9" id="KW-0547">Nucleotide-binding</keyword>
<evidence type="ECO:0000256" key="6">
    <source>
        <dbReference type="ARBA" id="ARBA00022519"/>
    </source>
</evidence>
<feature type="domain" description="AAA" evidence="19">
    <location>
        <begin position="576"/>
        <end position="719"/>
    </location>
</feature>
<keyword evidence="7" id="KW-0808">Transferase</keyword>
<dbReference type="NCBIfam" id="TIGR01007">
    <property type="entry name" value="eps_fam"/>
    <property type="match status" value="1"/>
</dbReference>
<dbReference type="PANTHER" id="PTHR32309">
    <property type="entry name" value="TYROSINE-PROTEIN KINASE"/>
    <property type="match status" value="1"/>
</dbReference>
<dbReference type="GO" id="GO:0042802">
    <property type="term" value="F:identical protein binding"/>
    <property type="evidence" value="ECO:0007669"/>
    <property type="project" value="UniProtKB-ARBA"/>
</dbReference>
<dbReference type="Gene3D" id="3.40.50.300">
    <property type="entry name" value="P-loop containing nucleotide triphosphate hydrolases"/>
    <property type="match status" value="1"/>
</dbReference>
<dbReference type="GO" id="GO:0004715">
    <property type="term" value="F:non-membrane spanning protein tyrosine kinase activity"/>
    <property type="evidence" value="ECO:0007669"/>
    <property type="project" value="UniProtKB-EC"/>
</dbReference>
<comment type="subcellular location">
    <subcellularLocation>
        <location evidence="1">Cell inner membrane</location>
        <topology evidence="1">Multi-pass membrane protein</topology>
    </subcellularLocation>
</comment>
<organism evidence="21 22">
    <name type="scientific">Avrilella dinanensis</name>
    <dbReference type="NCBI Taxonomy" id="2008672"/>
    <lineage>
        <taxon>Bacteria</taxon>
        <taxon>Pseudomonadati</taxon>
        <taxon>Bacteroidota</taxon>
        <taxon>Flavobacteriia</taxon>
        <taxon>Flavobacteriales</taxon>
        <taxon>Flavobacteriaceae</taxon>
        <taxon>Avrilella</taxon>
    </lineage>
</organism>
<evidence type="ECO:0000256" key="3">
    <source>
        <dbReference type="ARBA" id="ARBA00008883"/>
    </source>
</evidence>
<evidence type="ECO:0000256" key="5">
    <source>
        <dbReference type="ARBA" id="ARBA00022475"/>
    </source>
</evidence>
<dbReference type="InterPro" id="IPR050445">
    <property type="entry name" value="Bact_polysacc_biosynth/exp"/>
</dbReference>
<reference evidence="21 22" key="1">
    <citation type="submission" date="2017-06" db="EMBL/GenBank/DDBJ databases">
        <title>Description of Avrilella dinanensis gen. nov. sp. nov.</title>
        <authorList>
            <person name="Leyer C."/>
            <person name="Sassi M."/>
            <person name="Minet J."/>
            <person name="Kayal S."/>
            <person name="Cattoir V."/>
        </authorList>
    </citation>
    <scope>NUCLEOTIDE SEQUENCE [LARGE SCALE GENOMIC DNA]</scope>
    <source>
        <strain evidence="21 22">UR159</strain>
    </source>
</reference>
<feature type="domain" description="Tyrosine-protein kinase G-rich" evidence="20">
    <location>
        <begin position="440"/>
        <end position="507"/>
    </location>
</feature>
<evidence type="ECO:0000256" key="11">
    <source>
        <dbReference type="ARBA" id="ARBA00022840"/>
    </source>
</evidence>
<dbReference type="FunFam" id="3.40.50.300:FF:000527">
    <property type="entry name" value="Tyrosine-protein kinase etk"/>
    <property type="match status" value="1"/>
</dbReference>
<name>A0A2M9R5B7_9FLAO</name>
<comment type="catalytic activity">
    <reaction evidence="15">
        <text>L-tyrosyl-[protein] + ATP = O-phospho-L-tyrosyl-[protein] + ADP + H(+)</text>
        <dbReference type="Rhea" id="RHEA:10596"/>
        <dbReference type="Rhea" id="RHEA-COMP:10136"/>
        <dbReference type="Rhea" id="RHEA-COMP:20101"/>
        <dbReference type="ChEBI" id="CHEBI:15378"/>
        <dbReference type="ChEBI" id="CHEBI:30616"/>
        <dbReference type="ChEBI" id="CHEBI:46858"/>
        <dbReference type="ChEBI" id="CHEBI:61978"/>
        <dbReference type="ChEBI" id="CHEBI:456216"/>
        <dbReference type="EC" id="2.7.10.2"/>
    </reaction>
</comment>
<comment type="caution">
    <text evidence="21">The sequence shown here is derived from an EMBL/GenBank/DDBJ whole genome shotgun (WGS) entry which is preliminary data.</text>
</comment>
<dbReference type="InterPro" id="IPR027417">
    <property type="entry name" value="P-loop_NTPase"/>
</dbReference>
<keyword evidence="5" id="KW-1003">Cell membrane</keyword>
<comment type="similarity">
    <text evidence="3">Belongs to the etk/wzc family.</text>
</comment>
<keyword evidence="12 17" id="KW-1133">Transmembrane helix</keyword>
<protein>
    <recommendedName>
        <fullName evidence="4">non-specific protein-tyrosine kinase</fullName>
        <ecNumber evidence="4">2.7.10.2</ecNumber>
    </recommendedName>
</protein>
<evidence type="ECO:0000256" key="13">
    <source>
        <dbReference type="ARBA" id="ARBA00023136"/>
    </source>
</evidence>
<evidence type="ECO:0000256" key="12">
    <source>
        <dbReference type="ARBA" id="ARBA00022989"/>
    </source>
</evidence>
<keyword evidence="14" id="KW-0829">Tyrosine-protein kinase</keyword>
<dbReference type="AlphaFoldDB" id="A0A2M9R5B7"/>
<dbReference type="InterPro" id="IPR005702">
    <property type="entry name" value="Wzc-like_C"/>
</dbReference>
<evidence type="ECO:0000313" key="22">
    <source>
        <dbReference type="Proteomes" id="UP000231960"/>
    </source>
</evidence>
<evidence type="ECO:0000256" key="8">
    <source>
        <dbReference type="ARBA" id="ARBA00022692"/>
    </source>
</evidence>
<evidence type="ECO:0000256" key="17">
    <source>
        <dbReference type="SAM" id="Phobius"/>
    </source>
</evidence>